<evidence type="ECO:0000256" key="4">
    <source>
        <dbReference type="RuleBase" id="RU003968"/>
    </source>
</evidence>
<comment type="similarity">
    <text evidence="1 4">Belongs to the GMC oxidoreductase family.</text>
</comment>
<keyword evidence="3 4" id="KW-0274">FAD</keyword>
<name>A0A6A6NTR6_9PEZI</name>
<dbReference type="InterPro" id="IPR000172">
    <property type="entry name" value="GMC_OxRdtase_N"/>
</dbReference>
<evidence type="ECO:0000256" key="2">
    <source>
        <dbReference type="PIRSR" id="PIRSR000137-1"/>
    </source>
</evidence>
<evidence type="ECO:0000259" key="6">
    <source>
        <dbReference type="PROSITE" id="PS00624"/>
    </source>
</evidence>
<dbReference type="Proteomes" id="UP000799766">
    <property type="component" value="Unassembled WGS sequence"/>
</dbReference>
<dbReference type="EMBL" id="MU001689">
    <property type="protein sequence ID" value="KAF2454834.1"/>
    <property type="molecule type" value="Genomic_DNA"/>
</dbReference>
<evidence type="ECO:0000256" key="3">
    <source>
        <dbReference type="PIRSR" id="PIRSR000137-2"/>
    </source>
</evidence>
<reference evidence="7" key="1">
    <citation type="journal article" date="2020" name="Stud. Mycol.">
        <title>101 Dothideomycetes genomes: a test case for predicting lifestyles and emergence of pathogens.</title>
        <authorList>
            <person name="Haridas S."/>
            <person name="Albert R."/>
            <person name="Binder M."/>
            <person name="Bloem J."/>
            <person name="Labutti K."/>
            <person name="Salamov A."/>
            <person name="Andreopoulos B."/>
            <person name="Baker S."/>
            <person name="Barry K."/>
            <person name="Bills G."/>
            <person name="Bluhm B."/>
            <person name="Cannon C."/>
            <person name="Castanera R."/>
            <person name="Culley D."/>
            <person name="Daum C."/>
            <person name="Ezra D."/>
            <person name="Gonzalez J."/>
            <person name="Henrissat B."/>
            <person name="Kuo A."/>
            <person name="Liang C."/>
            <person name="Lipzen A."/>
            <person name="Lutzoni F."/>
            <person name="Magnuson J."/>
            <person name="Mondo S."/>
            <person name="Nolan M."/>
            <person name="Ohm R."/>
            <person name="Pangilinan J."/>
            <person name="Park H.-J."/>
            <person name="Ramirez L."/>
            <person name="Alfaro M."/>
            <person name="Sun H."/>
            <person name="Tritt A."/>
            <person name="Yoshinaga Y."/>
            <person name="Zwiers L.-H."/>
            <person name="Turgeon B."/>
            <person name="Goodwin S."/>
            <person name="Spatafora J."/>
            <person name="Crous P."/>
            <person name="Grigoriev I."/>
        </authorList>
    </citation>
    <scope>NUCLEOTIDE SEQUENCE</scope>
    <source>
        <strain evidence="7">ATCC 16933</strain>
    </source>
</reference>
<dbReference type="PANTHER" id="PTHR11552:SF134">
    <property type="entry name" value="GLUCOSE-METHANOL-CHOLINE OXIDOREDUCTASE N-TERMINAL DOMAIN-CONTAINING PROTEIN"/>
    <property type="match status" value="1"/>
</dbReference>
<feature type="binding site" evidence="3">
    <location>
        <position position="229"/>
    </location>
    <ligand>
        <name>FAD</name>
        <dbReference type="ChEBI" id="CHEBI:57692"/>
    </ligand>
</feature>
<dbReference type="Gene3D" id="3.50.50.60">
    <property type="entry name" value="FAD/NAD(P)-binding domain"/>
    <property type="match status" value="1"/>
</dbReference>
<keyword evidence="4" id="KW-0285">Flavoprotein</keyword>
<dbReference type="PROSITE" id="PS00624">
    <property type="entry name" value="GMC_OXRED_2"/>
    <property type="match status" value="1"/>
</dbReference>
<evidence type="ECO:0000259" key="5">
    <source>
        <dbReference type="PROSITE" id="PS00623"/>
    </source>
</evidence>
<comment type="cofactor">
    <cofactor evidence="3">
        <name>FAD</name>
        <dbReference type="ChEBI" id="CHEBI:57692"/>
    </cofactor>
</comment>
<accession>A0A6A6NTR6</accession>
<dbReference type="SUPFAM" id="SSF51905">
    <property type="entry name" value="FAD/NAD(P)-binding domain"/>
    <property type="match status" value="1"/>
</dbReference>
<dbReference type="Pfam" id="PF00732">
    <property type="entry name" value="GMC_oxred_N"/>
    <property type="match status" value="1"/>
</dbReference>
<dbReference type="PIRSF" id="PIRSF000137">
    <property type="entry name" value="Alcohol_oxidase"/>
    <property type="match status" value="1"/>
</dbReference>
<feature type="active site" description="Proton acceptor" evidence="2">
    <location>
        <position position="537"/>
    </location>
</feature>
<dbReference type="GO" id="GO:0016614">
    <property type="term" value="F:oxidoreductase activity, acting on CH-OH group of donors"/>
    <property type="evidence" value="ECO:0007669"/>
    <property type="project" value="InterPro"/>
</dbReference>
<dbReference type="OrthoDB" id="269227at2759"/>
<evidence type="ECO:0000256" key="1">
    <source>
        <dbReference type="ARBA" id="ARBA00010790"/>
    </source>
</evidence>
<evidence type="ECO:0000313" key="7">
    <source>
        <dbReference type="EMBL" id="KAF2454834.1"/>
    </source>
</evidence>
<keyword evidence="8" id="KW-1185">Reference proteome</keyword>
<evidence type="ECO:0000313" key="8">
    <source>
        <dbReference type="Proteomes" id="UP000799766"/>
    </source>
</evidence>
<organism evidence="7 8">
    <name type="scientific">Lineolata rhizophorae</name>
    <dbReference type="NCBI Taxonomy" id="578093"/>
    <lineage>
        <taxon>Eukaryota</taxon>
        <taxon>Fungi</taxon>
        <taxon>Dikarya</taxon>
        <taxon>Ascomycota</taxon>
        <taxon>Pezizomycotina</taxon>
        <taxon>Dothideomycetes</taxon>
        <taxon>Dothideomycetes incertae sedis</taxon>
        <taxon>Lineolatales</taxon>
        <taxon>Lineolataceae</taxon>
        <taxon>Lineolata</taxon>
    </lineage>
</organism>
<feature type="domain" description="Glucose-methanol-choline oxidoreductase N-terminal" evidence="6">
    <location>
        <begin position="260"/>
        <end position="274"/>
    </location>
</feature>
<dbReference type="InterPro" id="IPR036188">
    <property type="entry name" value="FAD/NAD-bd_sf"/>
</dbReference>
<dbReference type="SUPFAM" id="SSF54373">
    <property type="entry name" value="FAD-linked reductases, C-terminal domain"/>
    <property type="match status" value="1"/>
</dbReference>
<feature type="domain" description="Glucose-methanol-choline oxidoreductase N-terminal" evidence="5">
    <location>
        <begin position="82"/>
        <end position="105"/>
    </location>
</feature>
<feature type="active site" description="Proton donor" evidence="2">
    <location>
        <position position="493"/>
    </location>
</feature>
<sequence>MTYDFIVVGAGPAGTKVATRLANSRAAPKVLLIEGGGNMSEPKDRLLFDRWTTFMEYPRLKYDYYSEPQKSLGDRVLPCTSGKGLGGSSAINFSAWTIGPKADYDLWAKLVDDESFNWEHAQRRLKAIERYDFDLDTEYQGYSIPDRNVRGTDGRVNIELPTIWESTVIPQLDGFVAAGWRLNGDLNNGFPLGIGALPSTSRKAIRETAASALLEHVPSNLEVLTDSQVERIIFDGARAVGVESNGKQYKASKEVIISSGSVNTPKLLLLSGVGPAQDLTKLGIALVSDVHGVGSNLQDHYLCCLTYELKPEASDWTQLPKGEAEMAAARDAVVKKRSGPLASLTNLLVMGYSQDEETLKSAEFAALPPAVQEYIRDPTVPTREIITHNPSLVPGVDPDKYYLCVVTLGMVPQSRGRVFITSTDPFVAPHIDLGYCQHPFDRRNMVESLRATMHDMEHPKLSQFVQKPWRIPKSDSDEDIWDFAKGDIASGYHLSCTCKMGQETDDMAVVDTKFRVKGTQGLRVADMSVMPFTPNAHTMAWAYMIGEVAAEKLIEDYELDK</sequence>
<dbReference type="GO" id="GO:0050660">
    <property type="term" value="F:flavin adenine dinucleotide binding"/>
    <property type="evidence" value="ECO:0007669"/>
    <property type="project" value="InterPro"/>
</dbReference>
<proteinExistence type="inferred from homology"/>
<dbReference type="Gene3D" id="3.30.560.10">
    <property type="entry name" value="Glucose Oxidase, domain 3"/>
    <property type="match status" value="1"/>
</dbReference>
<dbReference type="InterPro" id="IPR012132">
    <property type="entry name" value="GMC_OxRdtase"/>
</dbReference>
<dbReference type="AlphaFoldDB" id="A0A6A6NTR6"/>
<gene>
    <name evidence="7" type="ORF">BDY21DRAFT_416482</name>
</gene>
<dbReference type="Pfam" id="PF05199">
    <property type="entry name" value="GMC_oxred_C"/>
    <property type="match status" value="1"/>
</dbReference>
<protein>
    <recommendedName>
        <fullName evidence="5 6">Glucose-methanol-choline oxidoreductase N-terminal domain-containing protein</fullName>
    </recommendedName>
</protein>
<dbReference type="PROSITE" id="PS00623">
    <property type="entry name" value="GMC_OXRED_1"/>
    <property type="match status" value="1"/>
</dbReference>
<dbReference type="InterPro" id="IPR007867">
    <property type="entry name" value="GMC_OxRtase_C"/>
</dbReference>
<dbReference type="PANTHER" id="PTHR11552">
    <property type="entry name" value="GLUCOSE-METHANOL-CHOLINE GMC OXIDOREDUCTASE"/>
    <property type="match status" value="1"/>
</dbReference>